<dbReference type="FunFam" id="3.20.20.190:FF:000011">
    <property type="entry name" value="Glycerophosphodiester phosphodiesterase GDPDL3"/>
    <property type="match status" value="1"/>
</dbReference>
<dbReference type="EC" id="3.1.4.46" evidence="1"/>
<dbReference type="PANTHER" id="PTHR43620:SF44">
    <property type="entry name" value="GLYCEROPHOSPHODIESTER PHOSPHODIESTERASE GDPDL6-RELATED"/>
    <property type="match status" value="1"/>
</dbReference>
<keyword evidence="10" id="KW-1185">Reference proteome</keyword>
<dbReference type="Gene3D" id="3.20.20.190">
    <property type="entry name" value="Phosphatidylinositol (PI) phosphodiesterase"/>
    <property type="match status" value="2"/>
</dbReference>
<evidence type="ECO:0000256" key="5">
    <source>
        <dbReference type="ARBA" id="ARBA00023180"/>
    </source>
</evidence>
<dbReference type="InterPro" id="IPR017946">
    <property type="entry name" value="PLC-like_Pdiesterase_TIM-brl"/>
</dbReference>
<dbReference type="PANTHER" id="PTHR43620">
    <property type="entry name" value="GLYCEROPHOSPHORYL DIESTER PHOSPHODIESTERASE"/>
    <property type="match status" value="1"/>
</dbReference>
<dbReference type="GO" id="GO:0006629">
    <property type="term" value="P:lipid metabolic process"/>
    <property type="evidence" value="ECO:0007669"/>
    <property type="project" value="InterPro"/>
</dbReference>
<evidence type="ECO:0000256" key="7">
    <source>
        <dbReference type="SAM" id="MobiDB-lite"/>
    </source>
</evidence>
<dbReference type="EMBL" id="CAMAPF010001177">
    <property type="protein sequence ID" value="CAH9148487.1"/>
    <property type="molecule type" value="Genomic_DNA"/>
</dbReference>
<dbReference type="Pfam" id="PF03009">
    <property type="entry name" value="GDPD"/>
    <property type="match status" value="1"/>
</dbReference>
<comment type="catalytic activity">
    <reaction evidence="6">
        <text>a sn-glycero-3-phosphodiester + H2O = an alcohol + sn-glycerol 3-phosphate + H(+)</text>
        <dbReference type="Rhea" id="RHEA:12969"/>
        <dbReference type="ChEBI" id="CHEBI:15377"/>
        <dbReference type="ChEBI" id="CHEBI:15378"/>
        <dbReference type="ChEBI" id="CHEBI:30879"/>
        <dbReference type="ChEBI" id="CHEBI:57597"/>
        <dbReference type="ChEBI" id="CHEBI:83408"/>
        <dbReference type="EC" id="3.1.4.46"/>
    </reaction>
</comment>
<accession>A0AAV0GKJ0</accession>
<reference evidence="9" key="1">
    <citation type="submission" date="2022-07" db="EMBL/GenBank/DDBJ databases">
        <authorList>
            <person name="Macas J."/>
            <person name="Novak P."/>
            <person name="Neumann P."/>
        </authorList>
    </citation>
    <scope>NUCLEOTIDE SEQUENCE</scope>
</reference>
<name>A0AAV0GKJ0_9ASTE</name>
<evidence type="ECO:0000256" key="2">
    <source>
        <dbReference type="ARBA" id="ARBA00022729"/>
    </source>
</evidence>
<evidence type="ECO:0000256" key="3">
    <source>
        <dbReference type="ARBA" id="ARBA00022798"/>
    </source>
</evidence>
<sequence length="806" mass="88714">MHHNHSYMCKCAYSVHSYIYSLKLWRQDWENMIIMMMKHLLLICLLVHIANGAGKPPARPVEKKWLTLHGGDPVVVANGGLSGVFPESSWGAYTYGIPQSLMGSPMLCDLKLSKDGFGYCMSKMLLQNATTVSDTFPNARKTYDVNGEKLTGWFGLDFNAQTLFENITLIQGLFTRPSSFDNSYTISSPESLEQLGTGQDMPIVWINVEYDNFYQQHKLSIESYLEDMLPAVKINVAYISSPEIGFLKSIGPKVAPTVKLFFKFPSDLEAVEPSTSQKYGSLIKQLKMIKGFAAGILVPKDFIWPVNKDRYLEASTTLVTDAHKQGLEVFAYGFANDNYIPYNYSLDPANEYLQFIDNSHFSVDGVVTDFCSTASNVIACLAHNNNASRVLKTLVISHNGASGDYPGGSDLAYQKAIDDGTDIIDCNVQLSKDGVAFCQDSADLKFTTTAGTTFMDKVEEIKEVNDGQPGIFSFGLTWDEIQSLKPKISSPYEAPLDRNHAYQFAGKFMTLPEFLELAKAKAVPGIMVGLENAAYLATKGHDLIGTVTSALKNASFDKQTKQKVMIKSDDSSVLLKFKNDTPSYERVLVFKRDFSSVPDQSLAEEVKKYTDAISMRRNSLVLEYGDPYYMTRNFTNVVHAMHAANVSVYASNLKNEFQSFLFDYNSDPYQEIATLVSIGVDGLITDFPATAVAYMRSPCSDPKANLPYTISAVAPGDMFNNSVAPLIPDFDPKLINMTTYPALSSKDIISEALPPVAQPNTTASPDSSTTTTTAPPPKESSSTSFAPTSTALFLVTLAAILLAPSF</sequence>
<protein>
    <recommendedName>
        <fullName evidence="1">glycerophosphodiester phosphodiesterase</fullName>
        <ecNumber evidence="1">3.1.4.46</ecNumber>
    </recommendedName>
</protein>
<feature type="domain" description="GP-PDE" evidence="8">
    <location>
        <begin position="73"/>
        <end position="378"/>
    </location>
</feature>
<dbReference type="Proteomes" id="UP001152523">
    <property type="component" value="Unassembled WGS sequence"/>
</dbReference>
<feature type="domain" description="GP-PDE" evidence="8">
    <location>
        <begin position="393"/>
        <end position="695"/>
    </location>
</feature>
<evidence type="ECO:0000256" key="1">
    <source>
        <dbReference type="ARBA" id="ARBA00012247"/>
    </source>
</evidence>
<evidence type="ECO:0000313" key="10">
    <source>
        <dbReference type="Proteomes" id="UP001152523"/>
    </source>
</evidence>
<evidence type="ECO:0000313" key="9">
    <source>
        <dbReference type="EMBL" id="CAH9148487.1"/>
    </source>
</evidence>
<organism evidence="9 10">
    <name type="scientific">Cuscuta epithymum</name>
    <dbReference type="NCBI Taxonomy" id="186058"/>
    <lineage>
        <taxon>Eukaryota</taxon>
        <taxon>Viridiplantae</taxon>
        <taxon>Streptophyta</taxon>
        <taxon>Embryophyta</taxon>
        <taxon>Tracheophyta</taxon>
        <taxon>Spermatophyta</taxon>
        <taxon>Magnoliopsida</taxon>
        <taxon>eudicotyledons</taxon>
        <taxon>Gunneridae</taxon>
        <taxon>Pentapetalae</taxon>
        <taxon>asterids</taxon>
        <taxon>lamiids</taxon>
        <taxon>Solanales</taxon>
        <taxon>Convolvulaceae</taxon>
        <taxon>Cuscuteae</taxon>
        <taxon>Cuscuta</taxon>
        <taxon>Cuscuta subgen. Cuscuta</taxon>
    </lineage>
</organism>
<dbReference type="PROSITE" id="PS51704">
    <property type="entry name" value="GP_PDE"/>
    <property type="match status" value="2"/>
</dbReference>
<dbReference type="AlphaFoldDB" id="A0AAV0GKJ0"/>
<proteinExistence type="predicted"/>
<dbReference type="GO" id="GO:0006071">
    <property type="term" value="P:glycerol metabolic process"/>
    <property type="evidence" value="ECO:0007669"/>
    <property type="project" value="UniProtKB-KW"/>
</dbReference>
<dbReference type="GO" id="GO:0008889">
    <property type="term" value="F:glycerophosphodiester phosphodiesterase activity"/>
    <property type="evidence" value="ECO:0007669"/>
    <property type="project" value="UniProtKB-EC"/>
</dbReference>
<comment type="caution">
    <text evidence="9">The sequence shown here is derived from an EMBL/GenBank/DDBJ whole genome shotgun (WGS) entry which is preliminary data.</text>
</comment>
<dbReference type="InterPro" id="IPR030395">
    <property type="entry name" value="GP_PDE_dom"/>
</dbReference>
<dbReference type="SUPFAM" id="SSF51695">
    <property type="entry name" value="PLC-like phosphodiesterases"/>
    <property type="match status" value="2"/>
</dbReference>
<gene>
    <name evidence="9" type="ORF">CEPIT_LOCUS44549</name>
</gene>
<feature type="region of interest" description="Disordered" evidence="7">
    <location>
        <begin position="756"/>
        <end position="785"/>
    </location>
</feature>
<keyword evidence="4" id="KW-0378">Hydrolase</keyword>
<evidence type="ECO:0000256" key="4">
    <source>
        <dbReference type="ARBA" id="ARBA00022801"/>
    </source>
</evidence>
<keyword evidence="5" id="KW-0325">Glycoprotein</keyword>
<evidence type="ECO:0000259" key="8">
    <source>
        <dbReference type="PROSITE" id="PS51704"/>
    </source>
</evidence>
<keyword evidence="3" id="KW-0319">Glycerol metabolism</keyword>
<keyword evidence="2" id="KW-0732">Signal</keyword>
<feature type="compositionally biased region" description="Low complexity" evidence="7">
    <location>
        <begin position="761"/>
        <end position="785"/>
    </location>
</feature>
<evidence type="ECO:0000256" key="6">
    <source>
        <dbReference type="ARBA" id="ARBA00047512"/>
    </source>
</evidence>